<accession>A0ABT1BZ06</accession>
<comment type="caution">
    <text evidence="2">The sequence shown here is derived from an EMBL/GenBank/DDBJ whole genome shotgun (WGS) entry which is preliminary data.</text>
</comment>
<reference evidence="2 3" key="1">
    <citation type="submission" date="2022-06" db="EMBL/GenBank/DDBJ databases">
        <title>A taxonomic note on the genus Prevotella: Description of four novel genera and emended description of the genera Hallella and Xylanibacter.</title>
        <authorList>
            <person name="Hitch T.C.A."/>
        </authorList>
    </citation>
    <scope>NUCLEOTIDE SEQUENCE [LARGE SCALE GENOMIC DNA]</scope>
    <source>
        <strain evidence="2 3">DSM 100619</strain>
    </source>
</reference>
<keyword evidence="3" id="KW-1185">Reference proteome</keyword>
<proteinExistence type="predicted"/>
<dbReference type="EMBL" id="JAMXLY010000049">
    <property type="protein sequence ID" value="MCO6026325.1"/>
    <property type="molecule type" value="Genomic_DNA"/>
</dbReference>
<gene>
    <name evidence="2" type="ORF">NG821_10825</name>
</gene>
<protein>
    <submittedName>
        <fullName evidence="2">GIY-YIG nuclease family protein</fullName>
    </submittedName>
</protein>
<dbReference type="Pfam" id="PF10544">
    <property type="entry name" value="T5orf172"/>
    <property type="match status" value="1"/>
</dbReference>
<evidence type="ECO:0000313" key="3">
    <source>
        <dbReference type="Proteomes" id="UP001204015"/>
    </source>
</evidence>
<feature type="domain" description="Bacteriophage T5 Orf172 DNA-binding" evidence="1">
    <location>
        <begin position="185"/>
        <end position="279"/>
    </location>
</feature>
<evidence type="ECO:0000313" key="2">
    <source>
        <dbReference type="EMBL" id="MCO6026325.1"/>
    </source>
</evidence>
<dbReference type="RefSeq" id="WP_252761679.1">
    <property type="nucleotide sequence ID" value="NZ_JAMXLY010000049.1"/>
</dbReference>
<evidence type="ECO:0000259" key="1">
    <source>
        <dbReference type="SMART" id="SM00974"/>
    </source>
</evidence>
<dbReference type="Proteomes" id="UP001204015">
    <property type="component" value="Unassembled WGS sequence"/>
</dbReference>
<organism evidence="2 3">
    <name type="scientific">Segatella cerevisiae</name>
    <dbReference type="NCBI Taxonomy" id="2053716"/>
    <lineage>
        <taxon>Bacteria</taxon>
        <taxon>Pseudomonadati</taxon>
        <taxon>Bacteroidota</taxon>
        <taxon>Bacteroidia</taxon>
        <taxon>Bacteroidales</taxon>
        <taxon>Prevotellaceae</taxon>
        <taxon>Segatella</taxon>
    </lineage>
</organism>
<sequence length="407" mass="46804">MNIKKELDDILNDPLLNISDREKSLFEIPSDMKKVQGERNQPDHYAQRKVCEDFALYKSGFEQIHQDLRCGRRSLVKTSKTDSMVVGRYYVVEGQLLLLQRVENYIQAANGLKDGRTRCIIENGTETDILLQTLRKNVMANGYAVSDTEEETGKLLMNADFVSGKDQETGYIYVLSSLSQRPEIAGKKDLYKIGFTTRSVEERIAGAADDPTYLMSPVKIVATYKIVNMNSHVLETLLHHVLDAVQMQFSITDQSGKLYHPQEWYVVPLEVINTIIGKINDGSITNYTYNVQQQCLEQIVVKNRSTFNTKGMKILKLSIKKIYFDQIMRGEKAIEYRELKQTTLNKYTYIDEDDGKRYLRRYDALRLCVGYHKNCESAIVEIKDIIYKEGMVEYHLGHIFEHLGSGK</sequence>
<dbReference type="InterPro" id="IPR018306">
    <property type="entry name" value="Phage_T5_Orf172_DNA-bd"/>
</dbReference>
<name>A0ABT1BZ06_9BACT</name>
<dbReference type="SMART" id="SM00974">
    <property type="entry name" value="T5orf172"/>
    <property type="match status" value="1"/>
</dbReference>